<proteinExistence type="predicted"/>
<feature type="transmembrane region" description="Helical" evidence="1">
    <location>
        <begin position="93"/>
        <end position="111"/>
    </location>
</feature>
<dbReference type="HOGENOM" id="CLU_124879_1_1_5"/>
<dbReference type="Pfam" id="PF10067">
    <property type="entry name" value="DUF2306"/>
    <property type="match status" value="1"/>
</dbReference>
<organism evidence="2 3">
    <name type="scientific">Azorhizobium caulinodans (strain ATCC 43989 / DSM 5975 / JCM 20966 / LMG 6465 / NBRC 14845 / NCIMB 13405 / ORS 571)</name>
    <dbReference type="NCBI Taxonomy" id="438753"/>
    <lineage>
        <taxon>Bacteria</taxon>
        <taxon>Pseudomonadati</taxon>
        <taxon>Pseudomonadota</taxon>
        <taxon>Alphaproteobacteria</taxon>
        <taxon>Hyphomicrobiales</taxon>
        <taxon>Xanthobacteraceae</taxon>
        <taxon>Azorhizobium</taxon>
    </lineage>
</organism>
<dbReference type="Proteomes" id="UP000000270">
    <property type="component" value="Chromosome"/>
</dbReference>
<keyword evidence="1" id="KW-1133">Transmembrane helix</keyword>
<dbReference type="InterPro" id="IPR018750">
    <property type="entry name" value="DUF2306_membrane"/>
</dbReference>
<dbReference type="STRING" id="438753.AZC_2329"/>
<evidence type="ECO:0008006" key="4">
    <source>
        <dbReference type="Google" id="ProtNLM"/>
    </source>
</evidence>
<feature type="transmembrane region" description="Helical" evidence="1">
    <location>
        <begin position="33"/>
        <end position="52"/>
    </location>
</feature>
<dbReference type="EMBL" id="AP009384">
    <property type="protein sequence ID" value="BAF88327.1"/>
    <property type="molecule type" value="Genomic_DNA"/>
</dbReference>
<evidence type="ECO:0000313" key="2">
    <source>
        <dbReference type="EMBL" id="BAF88327.1"/>
    </source>
</evidence>
<feature type="transmembrane region" description="Helical" evidence="1">
    <location>
        <begin position="64"/>
        <end position="81"/>
    </location>
</feature>
<protein>
    <recommendedName>
        <fullName evidence="4">Transmembrane protein</fullName>
    </recommendedName>
</protein>
<reference evidence="2 3" key="5">
    <citation type="journal article" date="2010" name="Appl. Environ. Microbiol.">
        <title>phrR-like gene praR of Azorhizobium caulinodans ORS571 is essential for symbiosis with Sesbania rostrata and is involved in expression of reb genes.</title>
        <authorList>
            <person name="Akiba N."/>
            <person name="Aono T."/>
            <person name="Toyazaki H."/>
            <person name="Sato S."/>
            <person name="Oyaizu H."/>
        </authorList>
    </citation>
    <scope>NUCLEOTIDE SEQUENCE [LARGE SCALE GENOMIC DNA]</scope>
    <source>
        <strain evidence="3">ATCC 43989 / DSM 5975 / JCM 20966 / LMG 6465 / NBRC 14845 / NCIMB 13405 / ORS 571</strain>
    </source>
</reference>
<reference evidence="2 3" key="3">
    <citation type="journal article" date="2008" name="BMC Genomics">
        <title>The genome of the versatile nitrogen fixer Azorhizobium caulinodans ORS571.</title>
        <authorList>
            <person name="Lee KB."/>
            <person name="Backer P.D."/>
            <person name="Aono T."/>
            <person name="Liu CT."/>
            <person name="Suzuki S."/>
            <person name="Suzuki T."/>
            <person name="Kaneko T."/>
            <person name="Yamada M."/>
            <person name="Tabata S."/>
            <person name="Kupfer D.M."/>
            <person name="Najar F.Z."/>
            <person name="Wiley G.B."/>
            <person name="Roe B."/>
            <person name="Binnewies T.T."/>
            <person name="Ussery D.W."/>
            <person name="D'Haeze W."/>
            <person name="Herder J.D."/>
            <person name="Gevers D."/>
            <person name="Vereecke D."/>
            <person name="Holsters M."/>
            <person name="Oyaizu H."/>
        </authorList>
    </citation>
    <scope>NUCLEOTIDE SEQUENCE [LARGE SCALE GENOMIC DNA]</scope>
    <source>
        <strain evidence="3">ATCC 43989 / DSM 5975 / JCM 20966 / LMG 6465 / NBRC 14845 / NCIMB 13405 / ORS 571</strain>
    </source>
</reference>
<reference evidence="3" key="2">
    <citation type="submission" date="2007-04" db="EMBL/GenBank/DDBJ databases">
        <title>Complete genome sequence of the nitrogen-fixing bacterium Azorhizobium caulinodans ORS571.</title>
        <authorList>
            <person name="Lee K.B."/>
            <person name="Backer P.D."/>
            <person name="Aono T."/>
            <person name="Liu C.T."/>
            <person name="Suzuki S."/>
            <person name="Suzuki T."/>
            <person name="Kaneko T."/>
            <person name="Yamada M."/>
            <person name="Tabata S."/>
            <person name="Kupfer D.M."/>
            <person name="Najar F.Z."/>
            <person name="Wiley G.B."/>
            <person name="Roe B."/>
            <person name="Binnewies T."/>
            <person name="Ussery D."/>
            <person name="Vereecke D."/>
            <person name="Gevers D."/>
            <person name="Holsters M."/>
            <person name="Oyaizu H."/>
        </authorList>
    </citation>
    <scope>NUCLEOTIDE SEQUENCE [LARGE SCALE GENOMIC DNA]</scope>
    <source>
        <strain evidence="3">ATCC 43989 / DSM 5975 / JCM 20966 / LMG 6465 / NBRC 14845 / NCIMB 13405 / ORS 571</strain>
    </source>
</reference>
<dbReference type="AlphaFoldDB" id="A8I5W0"/>
<reference evidence="2 3" key="6">
    <citation type="journal article" date="2011" name="Appl. Environ. Microbiol.">
        <title>Involvement of the azorhizobial chromosome partition gene (parA) in the onset of bacteroid differentiation during Sesbania rostrata stem nodule development.</title>
        <authorList>
            <person name="Liu CT."/>
            <person name="Lee KB."/>
            <person name="Wang YS."/>
            <person name="Peng MH."/>
            <person name="Lee KT."/>
            <person name="Suzuki S."/>
            <person name="Suzuki T."/>
            <person name="Oyaizu H."/>
        </authorList>
    </citation>
    <scope>NUCLEOTIDE SEQUENCE [LARGE SCALE GENOMIC DNA]</scope>
    <source>
        <strain evidence="3">ATCC 43989 / DSM 5975 / JCM 20966 / LMG 6465 / NBRC 14845 / NCIMB 13405 / ORS 571</strain>
    </source>
</reference>
<reference evidence="2 3" key="1">
    <citation type="journal article" date="2007" name="Appl. Environ. Microbiol.">
        <title>Rhizobial factors required for stem nodule maturation and maintenance in Sesbania rostrata-Azorhizobium caulinodans ORS571 symbiosis.</title>
        <authorList>
            <person name="Suzuki S."/>
            <person name="Aono T."/>
            <person name="Lee KB."/>
            <person name="Suzuki T."/>
            <person name="Liu CT."/>
            <person name="Miwa H."/>
            <person name="Wakao S."/>
            <person name="Iki T."/>
            <person name="Oyaizu H."/>
        </authorList>
    </citation>
    <scope>NUCLEOTIDE SEQUENCE [LARGE SCALE GENOMIC DNA]</scope>
    <source>
        <strain evidence="3">ATCC 43989 / DSM 5975 / JCM 20966 / LMG 6465 / NBRC 14845 / NCIMB 13405 / ORS 571</strain>
    </source>
</reference>
<sequence>MPFTLGPQCATVSRFRREAAMTLEPLLAASPAIQIHTAAALAALALGTVQVTRPKGSGAHKRMGWFWVALMAVVALSSFGIHELRLWGPWSPIHLLSVITLVGLWGAVRAVRQGRISDHRRIMMQLFWLALIGAGAFTLVPGRLLHQVVFG</sequence>
<dbReference type="KEGG" id="azc:AZC_2329"/>
<keyword evidence="1" id="KW-0472">Membrane</keyword>
<feature type="transmembrane region" description="Helical" evidence="1">
    <location>
        <begin position="123"/>
        <end position="145"/>
    </location>
</feature>
<accession>A8I5W0</accession>
<gene>
    <name evidence="2" type="ordered locus">AZC_2329</name>
</gene>
<dbReference type="eggNOG" id="COG5395">
    <property type="taxonomic scope" value="Bacteria"/>
</dbReference>
<keyword evidence="3" id="KW-1185">Reference proteome</keyword>
<reference evidence="2 3" key="4">
    <citation type="journal article" date="2009" name="Appl. Environ. Microbiol.">
        <title>Comparative genome-wide transcriptional profiling of Azorhizobium caulinodans ORS571 grown under free-living and symbiotic conditions.</title>
        <authorList>
            <person name="Tsukada S."/>
            <person name="Aono T."/>
            <person name="Akiba N."/>
            <person name="Lee KB."/>
            <person name="Liu CT."/>
            <person name="Toyazaki H."/>
            <person name="Oyaizu H."/>
        </authorList>
    </citation>
    <scope>NUCLEOTIDE SEQUENCE [LARGE SCALE GENOMIC DNA]</scope>
    <source>
        <strain evidence="3">ATCC 43989 / DSM 5975 / JCM 20966 / LMG 6465 / NBRC 14845 / NCIMB 13405 / ORS 571</strain>
    </source>
</reference>
<name>A8I5W0_AZOC5</name>
<keyword evidence="1" id="KW-0812">Transmembrane</keyword>
<evidence type="ECO:0000313" key="3">
    <source>
        <dbReference type="Proteomes" id="UP000000270"/>
    </source>
</evidence>
<evidence type="ECO:0000256" key="1">
    <source>
        <dbReference type="SAM" id="Phobius"/>
    </source>
</evidence>